<dbReference type="EMBL" id="LAZR01028661">
    <property type="protein sequence ID" value="KKL61916.1"/>
    <property type="molecule type" value="Genomic_DNA"/>
</dbReference>
<sequence>MARKRTKQKITPLIVEPHPKDYNGYPFITLIQYHCHGVDQHILTVVDNADEKQIKAYVLDFCGPEQIDEEMVITIANEWYTKHRDRYPVSFEFSKMGVSNQTAKIFRTFNINFVSRVIGPMAKFPMGEVKSVKRRRRKPVPVGVEIHKKLLKMD</sequence>
<reference evidence="1" key="1">
    <citation type="journal article" date="2015" name="Nature">
        <title>Complex archaea that bridge the gap between prokaryotes and eukaryotes.</title>
        <authorList>
            <person name="Spang A."/>
            <person name="Saw J.H."/>
            <person name="Jorgensen S.L."/>
            <person name="Zaremba-Niedzwiedzka K."/>
            <person name="Martijn J."/>
            <person name="Lind A.E."/>
            <person name="van Eijk R."/>
            <person name="Schleper C."/>
            <person name="Guy L."/>
            <person name="Ettema T.J."/>
        </authorList>
    </citation>
    <scope>NUCLEOTIDE SEQUENCE</scope>
</reference>
<organism evidence="1">
    <name type="scientific">marine sediment metagenome</name>
    <dbReference type="NCBI Taxonomy" id="412755"/>
    <lineage>
        <taxon>unclassified sequences</taxon>
        <taxon>metagenomes</taxon>
        <taxon>ecological metagenomes</taxon>
    </lineage>
</organism>
<evidence type="ECO:0000313" key="1">
    <source>
        <dbReference type="EMBL" id="KKL61916.1"/>
    </source>
</evidence>
<comment type="caution">
    <text evidence="1">The sequence shown here is derived from an EMBL/GenBank/DDBJ whole genome shotgun (WGS) entry which is preliminary data.</text>
</comment>
<name>A0A0F9E6R7_9ZZZZ</name>
<gene>
    <name evidence="1" type="ORF">LCGC14_2190460</name>
</gene>
<accession>A0A0F9E6R7</accession>
<protein>
    <submittedName>
        <fullName evidence="1">Uncharacterized protein</fullName>
    </submittedName>
</protein>
<dbReference type="AlphaFoldDB" id="A0A0F9E6R7"/>
<proteinExistence type="predicted"/>